<comment type="subcellular location">
    <subcellularLocation>
        <location evidence="7">Cytoplasm</location>
    </subcellularLocation>
</comment>
<feature type="binding site" evidence="7">
    <location>
        <position position="77"/>
    </location>
    <ligand>
        <name>(6S)-5-formyl-5,6,7,8-tetrahydrofolate</name>
        <dbReference type="ChEBI" id="CHEBI:57457"/>
    </ligand>
</feature>
<dbReference type="Pfam" id="PF12631">
    <property type="entry name" value="MnmE_helical"/>
    <property type="match status" value="1"/>
</dbReference>
<dbReference type="EMBL" id="LFTY01000002">
    <property type="protein sequence ID" value="KMW58900.1"/>
    <property type="molecule type" value="Genomic_DNA"/>
</dbReference>
<dbReference type="GO" id="GO:0005525">
    <property type="term" value="F:GTP binding"/>
    <property type="evidence" value="ECO:0007669"/>
    <property type="project" value="UniProtKB-UniRule"/>
</dbReference>
<feature type="binding site" evidence="7">
    <location>
        <position position="247"/>
    </location>
    <ligand>
        <name>K(+)</name>
        <dbReference type="ChEBI" id="CHEBI:29103"/>
    </ligand>
</feature>
<evidence type="ECO:0000256" key="1">
    <source>
        <dbReference type="ARBA" id="ARBA00011043"/>
    </source>
</evidence>
<dbReference type="InterPro" id="IPR025867">
    <property type="entry name" value="MnmE_helical"/>
</dbReference>
<keyword evidence="2 7" id="KW-0819">tRNA processing</keyword>
<dbReference type="InterPro" id="IPR005225">
    <property type="entry name" value="Small_GTP-bd"/>
</dbReference>
<dbReference type="SUPFAM" id="SSF52540">
    <property type="entry name" value="P-loop containing nucleoside triphosphate hydrolases"/>
    <property type="match status" value="1"/>
</dbReference>
<dbReference type="CDD" id="cd14858">
    <property type="entry name" value="TrmE_N"/>
    <property type="match status" value="1"/>
</dbReference>
<evidence type="ECO:0000256" key="6">
    <source>
        <dbReference type="ARBA" id="ARBA00023134"/>
    </source>
</evidence>
<evidence type="ECO:0000256" key="4">
    <source>
        <dbReference type="ARBA" id="ARBA00022801"/>
    </source>
</evidence>
<dbReference type="SUPFAM" id="SSF116878">
    <property type="entry name" value="TrmE connector domain"/>
    <property type="match status" value="1"/>
</dbReference>
<feature type="binding site" evidence="7">
    <location>
        <begin position="242"/>
        <end position="248"/>
    </location>
    <ligand>
        <name>GTP</name>
        <dbReference type="ChEBI" id="CHEBI:37565"/>
    </ligand>
</feature>
<dbReference type="InterPro" id="IPR027368">
    <property type="entry name" value="MnmE_dom2"/>
</dbReference>
<dbReference type="CDD" id="cd04164">
    <property type="entry name" value="trmE"/>
    <property type="match status" value="1"/>
</dbReference>
<feature type="binding site" evidence="7">
    <location>
        <begin position="223"/>
        <end position="228"/>
    </location>
    <ligand>
        <name>GTP</name>
        <dbReference type="ChEBI" id="CHEBI:37565"/>
    </ligand>
</feature>
<evidence type="ECO:0000256" key="3">
    <source>
        <dbReference type="ARBA" id="ARBA00022741"/>
    </source>
</evidence>
<organism evidence="9 10">
    <name type="scientific">Candidatus Rhodobacter oscarellae</name>
    <dbReference type="NCBI Taxonomy" id="1675527"/>
    <lineage>
        <taxon>Bacteria</taxon>
        <taxon>Pseudomonadati</taxon>
        <taxon>Pseudomonadota</taxon>
        <taxon>Alphaproteobacteria</taxon>
        <taxon>Rhodobacterales</taxon>
        <taxon>Rhodobacter group</taxon>
        <taxon>Rhodobacter</taxon>
    </lineage>
</organism>
<evidence type="ECO:0000256" key="2">
    <source>
        <dbReference type="ARBA" id="ARBA00022694"/>
    </source>
</evidence>
<evidence type="ECO:0000259" key="8">
    <source>
        <dbReference type="PROSITE" id="PS51709"/>
    </source>
</evidence>
<dbReference type="PANTHER" id="PTHR42714:SF2">
    <property type="entry name" value="TRNA MODIFICATION GTPASE GTPBP3, MITOCHONDRIAL"/>
    <property type="match status" value="1"/>
</dbReference>
<feature type="binding site" evidence="7">
    <location>
        <begin position="267"/>
        <end position="270"/>
    </location>
    <ligand>
        <name>GTP</name>
        <dbReference type="ChEBI" id="CHEBI:37565"/>
    </ligand>
</feature>
<dbReference type="OrthoDB" id="9805918at2"/>
<dbReference type="HAMAP" id="MF_00379">
    <property type="entry name" value="GTPase_MnmE"/>
    <property type="match status" value="1"/>
</dbReference>
<sequence length="427" mass="45980">MDTIFALASARGKSGVAVLRISGPQAFTASERLMGSLPDPHMARVRSIRSASGDLIDKALAIRFPQDASFTGEESVEIQCHGSPAVVSSILRELSDMDGLRLAEPGEFSRRALENERMDIAQIEGLGDLIEAETEAQRRQALRVMTGKLGQKVERWREQLIRAMALLEATIDFADEDVPVDVVPEVTRLLTTCLEELRAEAEGSKTAERVRDGFQVAILGAPNVGKSTLLNHLAGREVAITSDIEGTTRDVISAKLDLNGLPVEFLDTAGLRESSDVIESIGIKRARRAAEEADLRVVLVEREGEEPDVVLGPDDLVLIAKSDVSAPNGISGQTGVGVRQMLSHITEVLEKSVSGVGVAIKERHRVAIEAGISSIDGALTVLNSGELRAELAAEELRSAVMVVESLVGRVDVEHILDEVFSRFCIGK</sequence>
<gene>
    <name evidence="7" type="primary">mnmE</name>
    <name evidence="7" type="synonym">trmE</name>
    <name evidence="9" type="ORF">AIOL_003881</name>
</gene>
<keyword evidence="6 7" id="KW-0342">GTP-binding</keyword>
<dbReference type="SUPFAM" id="SSF103025">
    <property type="entry name" value="Folate-binding domain"/>
    <property type="match status" value="1"/>
</dbReference>
<dbReference type="InterPro" id="IPR018948">
    <property type="entry name" value="GTP-bd_TrmE_N"/>
</dbReference>
<comment type="caution">
    <text evidence="7">Lacks conserved residue(s) required for the propagation of feature annotation.</text>
</comment>
<keyword evidence="7" id="KW-0460">Magnesium</keyword>
<keyword evidence="7" id="KW-0479">Metal-binding</keyword>
<feature type="binding site" evidence="7">
    <location>
        <position position="20"/>
    </location>
    <ligand>
        <name>(6S)-5-formyl-5,6,7,8-tetrahydrofolate</name>
        <dbReference type="ChEBI" id="CHEBI:57457"/>
    </ligand>
</feature>
<dbReference type="RefSeq" id="WP_049644453.1">
    <property type="nucleotide sequence ID" value="NZ_LFTY01000002.1"/>
</dbReference>
<dbReference type="PROSITE" id="PS51709">
    <property type="entry name" value="G_TRME"/>
    <property type="match status" value="1"/>
</dbReference>
<dbReference type="InterPro" id="IPR006073">
    <property type="entry name" value="GTP-bd"/>
</dbReference>
<dbReference type="Proteomes" id="UP000037178">
    <property type="component" value="Unassembled WGS sequence"/>
</dbReference>
<dbReference type="NCBIfam" id="NF003661">
    <property type="entry name" value="PRK05291.1-3"/>
    <property type="match status" value="1"/>
</dbReference>
<dbReference type="Pfam" id="PF01926">
    <property type="entry name" value="MMR_HSR1"/>
    <property type="match status" value="1"/>
</dbReference>
<comment type="similarity">
    <text evidence="1 7">Belongs to the TRAFAC class TrmE-Era-EngA-EngB-Septin-like GTPase superfamily. TrmE GTPase family.</text>
</comment>
<comment type="caution">
    <text evidence="9">The sequence shown here is derived from an EMBL/GenBank/DDBJ whole genome shotgun (WGS) entry which is preliminary data.</text>
</comment>
<feature type="binding site" evidence="7">
    <location>
        <position position="223"/>
    </location>
    <ligand>
        <name>K(+)</name>
        <dbReference type="ChEBI" id="CHEBI:29103"/>
    </ligand>
</feature>
<comment type="function">
    <text evidence="7">Exhibits a very high intrinsic GTPase hydrolysis rate. Involved in the addition of a carboxymethylaminomethyl (cmnm) group at the wobble position (U34) of certain tRNAs, forming tRNA-cmnm(5)s(2)U34.</text>
</comment>
<dbReference type="GO" id="GO:0030488">
    <property type="term" value="P:tRNA methylation"/>
    <property type="evidence" value="ECO:0007669"/>
    <property type="project" value="TreeGrafter"/>
</dbReference>
<keyword evidence="3 7" id="KW-0547">Nucleotide-binding</keyword>
<evidence type="ECO:0000256" key="5">
    <source>
        <dbReference type="ARBA" id="ARBA00022958"/>
    </source>
</evidence>
<dbReference type="PATRIC" id="fig|1675527.3.peg.4069"/>
<feature type="domain" description="TrmE-type G" evidence="8">
    <location>
        <begin position="213"/>
        <end position="350"/>
    </location>
</feature>
<dbReference type="Gene3D" id="3.30.1360.120">
    <property type="entry name" value="Probable tRNA modification gtpase trme, domain 1"/>
    <property type="match status" value="1"/>
</dbReference>
<dbReference type="InterPro" id="IPR031168">
    <property type="entry name" value="G_TrmE"/>
</dbReference>
<dbReference type="GO" id="GO:0002098">
    <property type="term" value="P:tRNA wobble uridine modification"/>
    <property type="evidence" value="ECO:0007669"/>
    <property type="project" value="TreeGrafter"/>
</dbReference>
<dbReference type="GO" id="GO:0003924">
    <property type="term" value="F:GTPase activity"/>
    <property type="evidence" value="ECO:0007669"/>
    <property type="project" value="UniProtKB-UniRule"/>
</dbReference>
<dbReference type="InterPro" id="IPR027417">
    <property type="entry name" value="P-loop_NTPase"/>
</dbReference>
<evidence type="ECO:0000256" key="7">
    <source>
        <dbReference type="HAMAP-Rule" id="MF_00379"/>
    </source>
</evidence>
<dbReference type="EC" id="3.6.-.-" evidence="7"/>
<evidence type="ECO:0000313" key="9">
    <source>
        <dbReference type="EMBL" id="KMW58900.1"/>
    </source>
</evidence>
<evidence type="ECO:0000313" key="10">
    <source>
        <dbReference type="Proteomes" id="UP000037178"/>
    </source>
</evidence>
<dbReference type="FunFam" id="3.30.1360.120:FF:000007">
    <property type="entry name" value="tRNA modification GTPase GTPBP3, mitochondrial"/>
    <property type="match status" value="1"/>
</dbReference>
<keyword evidence="7" id="KW-0963">Cytoplasm</keyword>
<feature type="binding site" evidence="7">
    <location>
        <position position="427"/>
    </location>
    <ligand>
        <name>(6S)-5-formyl-5,6,7,8-tetrahydrofolate</name>
        <dbReference type="ChEBI" id="CHEBI:57457"/>
    </ligand>
</feature>
<dbReference type="InterPro" id="IPR027266">
    <property type="entry name" value="TrmE/GcvT-like"/>
</dbReference>
<feature type="binding site" evidence="7">
    <location>
        <position position="248"/>
    </location>
    <ligand>
        <name>Mg(2+)</name>
        <dbReference type="ChEBI" id="CHEBI:18420"/>
    </ligand>
</feature>
<keyword evidence="5 7" id="KW-0630">Potassium</keyword>
<dbReference type="NCBIfam" id="TIGR00231">
    <property type="entry name" value="small_GTP"/>
    <property type="match status" value="1"/>
</dbReference>
<dbReference type="GO" id="GO:0046872">
    <property type="term" value="F:metal ion binding"/>
    <property type="evidence" value="ECO:0007669"/>
    <property type="project" value="UniProtKB-KW"/>
</dbReference>
<feature type="binding site" evidence="7">
    <location>
        <position position="242"/>
    </location>
    <ligand>
        <name>K(+)</name>
        <dbReference type="ChEBI" id="CHEBI:29103"/>
    </ligand>
</feature>
<reference evidence="9 10" key="1">
    <citation type="submission" date="2015-06" db="EMBL/GenBank/DDBJ databases">
        <title>Draft genome sequence of an Alphaproteobacteria species associated to the Mediterranean sponge Oscarella lobularis.</title>
        <authorList>
            <person name="Jourda C."/>
            <person name="Santini S."/>
            <person name="Claverie J.-M."/>
        </authorList>
    </citation>
    <scope>NUCLEOTIDE SEQUENCE [LARGE SCALE GENOMIC DNA]</scope>
    <source>
        <strain evidence="9">IGS</strain>
    </source>
</reference>
<comment type="subunit">
    <text evidence="7">Homodimer. Heterotetramer of two MnmE and two MnmG subunits.</text>
</comment>
<dbReference type="Gene3D" id="1.20.120.430">
    <property type="entry name" value="tRNA modification GTPase MnmE domain 2"/>
    <property type="match status" value="1"/>
</dbReference>
<dbReference type="AlphaFoldDB" id="A0A0J9E833"/>
<dbReference type="PANTHER" id="PTHR42714">
    <property type="entry name" value="TRNA MODIFICATION GTPASE GTPBP3"/>
    <property type="match status" value="1"/>
</dbReference>
<keyword evidence="10" id="KW-1185">Reference proteome</keyword>
<comment type="cofactor">
    <cofactor evidence="7">
        <name>K(+)</name>
        <dbReference type="ChEBI" id="CHEBI:29103"/>
    </cofactor>
    <text evidence="7">Binds 1 potassium ion per subunit.</text>
</comment>
<feature type="binding site" evidence="7">
    <location>
        <position position="244"/>
    </location>
    <ligand>
        <name>K(+)</name>
        <dbReference type="ChEBI" id="CHEBI:29103"/>
    </ligand>
</feature>
<dbReference type="Pfam" id="PF10396">
    <property type="entry name" value="TrmE_N"/>
    <property type="match status" value="1"/>
</dbReference>
<name>A0A0J9E833_9RHOB</name>
<dbReference type="STRING" id="1675527.AIOL_003881"/>
<dbReference type="Gene3D" id="3.40.50.300">
    <property type="entry name" value="P-loop containing nucleotide triphosphate hydrolases"/>
    <property type="match status" value="1"/>
</dbReference>
<feature type="binding site" evidence="7">
    <location>
        <position position="117"/>
    </location>
    <ligand>
        <name>(6S)-5-formyl-5,6,7,8-tetrahydrofolate</name>
        <dbReference type="ChEBI" id="CHEBI:57457"/>
    </ligand>
</feature>
<dbReference type="GO" id="GO:0005737">
    <property type="term" value="C:cytoplasm"/>
    <property type="evidence" value="ECO:0007669"/>
    <property type="project" value="UniProtKB-SubCell"/>
</dbReference>
<accession>A0A0J9E833</accession>
<keyword evidence="4 7" id="KW-0378">Hydrolase</keyword>
<proteinExistence type="inferred from homology"/>
<feature type="binding site" evidence="7">
    <location>
        <position position="227"/>
    </location>
    <ligand>
        <name>Mg(2+)</name>
        <dbReference type="ChEBI" id="CHEBI:18420"/>
    </ligand>
</feature>
<protein>
    <recommendedName>
        <fullName evidence="7">tRNA modification GTPase MnmE</fullName>
        <ecNumber evidence="7">3.6.-.-</ecNumber>
    </recommendedName>
</protein>
<dbReference type="InterPro" id="IPR004520">
    <property type="entry name" value="GTPase_MnmE"/>
</dbReference>